<evidence type="ECO:0000313" key="2">
    <source>
        <dbReference type="EMBL" id="KAJ7040074.1"/>
    </source>
</evidence>
<evidence type="ECO:0000256" key="1">
    <source>
        <dbReference type="SAM" id="MobiDB-lite"/>
    </source>
</evidence>
<organism evidence="2 3">
    <name type="scientific">Mycena alexandri</name>
    <dbReference type="NCBI Taxonomy" id="1745969"/>
    <lineage>
        <taxon>Eukaryota</taxon>
        <taxon>Fungi</taxon>
        <taxon>Dikarya</taxon>
        <taxon>Basidiomycota</taxon>
        <taxon>Agaricomycotina</taxon>
        <taxon>Agaricomycetes</taxon>
        <taxon>Agaricomycetidae</taxon>
        <taxon>Agaricales</taxon>
        <taxon>Marasmiineae</taxon>
        <taxon>Mycenaceae</taxon>
        <taxon>Mycena</taxon>
    </lineage>
</organism>
<name>A0AAD6XCC0_9AGAR</name>
<dbReference type="AlphaFoldDB" id="A0AAD6XCC0"/>
<reference evidence="2" key="1">
    <citation type="submission" date="2023-03" db="EMBL/GenBank/DDBJ databases">
        <title>Massive genome expansion in bonnet fungi (Mycena s.s.) driven by repeated elements and novel gene families across ecological guilds.</title>
        <authorList>
            <consortium name="Lawrence Berkeley National Laboratory"/>
            <person name="Harder C.B."/>
            <person name="Miyauchi S."/>
            <person name="Viragh M."/>
            <person name="Kuo A."/>
            <person name="Thoen E."/>
            <person name="Andreopoulos B."/>
            <person name="Lu D."/>
            <person name="Skrede I."/>
            <person name="Drula E."/>
            <person name="Henrissat B."/>
            <person name="Morin E."/>
            <person name="Kohler A."/>
            <person name="Barry K."/>
            <person name="LaButti K."/>
            <person name="Morin E."/>
            <person name="Salamov A."/>
            <person name="Lipzen A."/>
            <person name="Mereny Z."/>
            <person name="Hegedus B."/>
            <person name="Baldrian P."/>
            <person name="Stursova M."/>
            <person name="Weitz H."/>
            <person name="Taylor A."/>
            <person name="Grigoriev I.V."/>
            <person name="Nagy L.G."/>
            <person name="Martin F."/>
            <person name="Kauserud H."/>
        </authorList>
    </citation>
    <scope>NUCLEOTIDE SEQUENCE</scope>
    <source>
        <strain evidence="2">CBHHK200</strain>
    </source>
</reference>
<feature type="region of interest" description="Disordered" evidence="1">
    <location>
        <begin position="234"/>
        <end position="267"/>
    </location>
</feature>
<gene>
    <name evidence="2" type="ORF">C8F04DRAFT_1392024</name>
</gene>
<protein>
    <submittedName>
        <fullName evidence="2">Uncharacterized protein</fullName>
    </submittedName>
</protein>
<keyword evidence="3" id="KW-1185">Reference proteome</keyword>
<feature type="compositionally biased region" description="Low complexity" evidence="1">
    <location>
        <begin position="236"/>
        <end position="257"/>
    </location>
</feature>
<comment type="caution">
    <text evidence="2">The sequence shown here is derived from an EMBL/GenBank/DDBJ whole genome shotgun (WGS) entry which is preliminary data.</text>
</comment>
<accession>A0AAD6XCC0</accession>
<dbReference type="EMBL" id="JARJCM010000024">
    <property type="protein sequence ID" value="KAJ7040074.1"/>
    <property type="molecule type" value="Genomic_DNA"/>
</dbReference>
<dbReference type="Proteomes" id="UP001218188">
    <property type="component" value="Unassembled WGS sequence"/>
</dbReference>
<evidence type="ECO:0000313" key="3">
    <source>
        <dbReference type="Proteomes" id="UP001218188"/>
    </source>
</evidence>
<proteinExistence type="predicted"/>
<sequence>MATSNIPSQAIAFRSIYDFQIGQVFSCDHKDEYINTSARANASSTGKKRPCLLVGIDDDGARLYLAPMSQSQNFNHPGWEKISDDPKITLQGATLIWVGRPAVVIPIYNNRNEMYWIPGAHNNEALMRRNLTNYNARREAFKTKWEASPQALAKLQAVEVSLGYNLRQPIAGGSQGPYPMATAWPASSQPFSPAAQGPNTLIKHYPQQQVPTYTHAPGPYAQAPAVYSPTYPYTSQPMAPIQQQQPHQQPWGQQQAQSNGPWQTADGQWYQRGLDGRLYRLGNGGIWHLAA</sequence>